<comment type="similarity">
    <text evidence="2">Belongs to the ABC transporter superfamily.</text>
</comment>
<dbReference type="Pfam" id="PF08352">
    <property type="entry name" value="oligo_HPY"/>
    <property type="match status" value="1"/>
</dbReference>
<evidence type="ECO:0000256" key="7">
    <source>
        <dbReference type="ARBA" id="ARBA00023136"/>
    </source>
</evidence>
<keyword evidence="4" id="KW-1003">Cell membrane</keyword>
<dbReference type="SMART" id="SM00382">
    <property type="entry name" value="AAA"/>
    <property type="match status" value="1"/>
</dbReference>
<protein>
    <submittedName>
        <fullName evidence="9">ABC transporter ATP-binding protein</fullName>
    </submittedName>
</protein>
<dbReference type="CDD" id="cd03257">
    <property type="entry name" value="ABC_NikE_OppD_transporters"/>
    <property type="match status" value="1"/>
</dbReference>
<dbReference type="SUPFAM" id="SSF52540">
    <property type="entry name" value="P-loop containing nucleoside triphosphate hydrolases"/>
    <property type="match status" value="1"/>
</dbReference>
<sequence length="337" mass="35538">MLLDVKDLSLRIGAVNLLDRISFAVDRGQVLGLVGESGSGKSLTAMALTGLVRRIGGVVTGGGITFDGQELIGLKEGAYRKLRGKRIAFITQNPMSALDALKTIGDQVDQVSRLHLGLGRKAARAHTVDILTRLRIPDAATVALAYPHQLSGGMKQRMVIAMALAADADLIVADEPTTALDVTVQAQIVMILADLVKKRNIGLILITHDMGVVAQICDQVCVLYAGRVAETGPVGQIMEAPRHPYSAALIGCIPRDDMVPGALMGIAGSVPSAVNYGEQCCRFASRCARADHACTALRPEMTPHGQALVACHYPLGSDLTGPRSSSLPQEGAHAQSR</sequence>
<dbReference type="GO" id="GO:0015833">
    <property type="term" value="P:peptide transport"/>
    <property type="evidence" value="ECO:0007669"/>
    <property type="project" value="InterPro"/>
</dbReference>
<dbReference type="NCBIfam" id="TIGR01727">
    <property type="entry name" value="oligo_HPY"/>
    <property type="match status" value="1"/>
</dbReference>
<dbReference type="PANTHER" id="PTHR43297">
    <property type="entry name" value="OLIGOPEPTIDE TRANSPORT ATP-BINDING PROTEIN APPD"/>
    <property type="match status" value="1"/>
</dbReference>
<dbReference type="PANTHER" id="PTHR43297:SF2">
    <property type="entry name" value="DIPEPTIDE TRANSPORT ATP-BINDING PROTEIN DPPD"/>
    <property type="match status" value="1"/>
</dbReference>
<proteinExistence type="inferred from homology"/>
<keyword evidence="5" id="KW-0547">Nucleotide-binding</keyword>
<dbReference type="InterPro" id="IPR003439">
    <property type="entry name" value="ABC_transporter-like_ATP-bd"/>
</dbReference>
<dbReference type="InterPro" id="IPR013563">
    <property type="entry name" value="Oligopep_ABC_C"/>
</dbReference>
<dbReference type="GO" id="GO:0016887">
    <property type="term" value="F:ATP hydrolysis activity"/>
    <property type="evidence" value="ECO:0007669"/>
    <property type="project" value="InterPro"/>
</dbReference>
<dbReference type="OrthoDB" id="7374568at2"/>
<dbReference type="InterPro" id="IPR027417">
    <property type="entry name" value="P-loop_NTPase"/>
</dbReference>
<dbReference type="Pfam" id="PF00005">
    <property type="entry name" value="ABC_tran"/>
    <property type="match status" value="1"/>
</dbReference>
<feature type="domain" description="ABC transporter" evidence="8">
    <location>
        <begin position="3"/>
        <end position="250"/>
    </location>
</feature>
<dbReference type="InterPro" id="IPR017871">
    <property type="entry name" value="ABC_transporter-like_CS"/>
</dbReference>
<evidence type="ECO:0000313" key="10">
    <source>
        <dbReference type="Proteomes" id="UP000298631"/>
    </source>
</evidence>
<dbReference type="GO" id="GO:0005886">
    <property type="term" value="C:plasma membrane"/>
    <property type="evidence" value="ECO:0007669"/>
    <property type="project" value="UniProtKB-SubCell"/>
</dbReference>
<evidence type="ECO:0000256" key="2">
    <source>
        <dbReference type="ARBA" id="ARBA00005417"/>
    </source>
</evidence>
<dbReference type="PROSITE" id="PS00211">
    <property type="entry name" value="ABC_TRANSPORTER_1"/>
    <property type="match status" value="1"/>
</dbReference>
<dbReference type="AlphaFoldDB" id="A0A4P8ED58"/>
<keyword evidence="7" id="KW-0472">Membrane</keyword>
<dbReference type="GO" id="GO:0055085">
    <property type="term" value="P:transmembrane transport"/>
    <property type="evidence" value="ECO:0007669"/>
    <property type="project" value="UniProtKB-ARBA"/>
</dbReference>
<dbReference type="EMBL" id="CP039964">
    <property type="protein sequence ID" value="QCO54658.1"/>
    <property type="molecule type" value="Genomic_DNA"/>
</dbReference>
<accession>A0A4P8ED58</accession>
<evidence type="ECO:0000256" key="3">
    <source>
        <dbReference type="ARBA" id="ARBA00022448"/>
    </source>
</evidence>
<reference evidence="9 10" key="1">
    <citation type="submission" date="2019-05" db="EMBL/GenBank/DDBJ databases">
        <title>Pseudorhodobacter turbinis sp. nov., isolated from the gut of the Korean turban shell.</title>
        <authorList>
            <person name="Jeong Y.-S."/>
            <person name="Kang W.-R."/>
            <person name="Bae J.-W."/>
        </authorList>
    </citation>
    <scope>NUCLEOTIDE SEQUENCE [LARGE SCALE GENOMIC DNA]</scope>
    <source>
        <strain evidence="9 10">S12M18</strain>
    </source>
</reference>
<dbReference type="InterPro" id="IPR050388">
    <property type="entry name" value="ABC_Ni/Peptide_Import"/>
</dbReference>
<comment type="subcellular location">
    <subcellularLocation>
        <location evidence="1">Cell inner membrane</location>
        <topology evidence="1">Peripheral membrane protein</topology>
    </subcellularLocation>
</comment>
<evidence type="ECO:0000259" key="8">
    <source>
        <dbReference type="PROSITE" id="PS50893"/>
    </source>
</evidence>
<organism evidence="9 10">
    <name type="scientific">Pseudorhodobacter turbinis</name>
    <dbReference type="NCBI Taxonomy" id="2500533"/>
    <lineage>
        <taxon>Bacteria</taxon>
        <taxon>Pseudomonadati</taxon>
        <taxon>Pseudomonadota</taxon>
        <taxon>Alphaproteobacteria</taxon>
        <taxon>Rhodobacterales</taxon>
        <taxon>Paracoccaceae</taxon>
        <taxon>Pseudorhodobacter</taxon>
    </lineage>
</organism>
<evidence type="ECO:0000313" key="9">
    <source>
        <dbReference type="EMBL" id="QCO54658.1"/>
    </source>
</evidence>
<dbReference type="Proteomes" id="UP000298631">
    <property type="component" value="Chromosome"/>
</dbReference>
<evidence type="ECO:0000256" key="6">
    <source>
        <dbReference type="ARBA" id="ARBA00022840"/>
    </source>
</evidence>
<dbReference type="PROSITE" id="PS50893">
    <property type="entry name" value="ABC_TRANSPORTER_2"/>
    <property type="match status" value="1"/>
</dbReference>
<name>A0A4P8ED58_9RHOB</name>
<gene>
    <name evidence="9" type="ORF">EOK75_01855</name>
</gene>
<evidence type="ECO:0000256" key="1">
    <source>
        <dbReference type="ARBA" id="ARBA00004417"/>
    </source>
</evidence>
<evidence type="ECO:0000256" key="4">
    <source>
        <dbReference type="ARBA" id="ARBA00022475"/>
    </source>
</evidence>
<evidence type="ECO:0000256" key="5">
    <source>
        <dbReference type="ARBA" id="ARBA00022741"/>
    </source>
</evidence>
<dbReference type="FunFam" id="3.40.50.300:FF:000016">
    <property type="entry name" value="Oligopeptide ABC transporter ATP-binding component"/>
    <property type="match status" value="1"/>
</dbReference>
<dbReference type="GO" id="GO:0005524">
    <property type="term" value="F:ATP binding"/>
    <property type="evidence" value="ECO:0007669"/>
    <property type="project" value="UniProtKB-KW"/>
</dbReference>
<dbReference type="InterPro" id="IPR003593">
    <property type="entry name" value="AAA+_ATPase"/>
</dbReference>
<dbReference type="KEGG" id="pseb:EOK75_01855"/>
<keyword evidence="3" id="KW-0813">Transport</keyword>
<dbReference type="RefSeq" id="WP_137192331.1">
    <property type="nucleotide sequence ID" value="NZ_CP039964.1"/>
</dbReference>
<keyword evidence="10" id="KW-1185">Reference proteome</keyword>
<dbReference type="Gene3D" id="3.40.50.300">
    <property type="entry name" value="P-loop containing nucleotide triphosphate hydrolases"/>
    <property type="match status" value="1"/>
</dbReference>
<keyword evidence="6 9" id="KW-0067">ATP-binding</keyword>